<feature type="transmembrane region" description="Helical" evidence="6">
    <location>
        <begin position="58"/>
        <end position="77"/>
    </location>
</feature>
<keyword evidence="3 6" id="KW-0812">Transmembrane</keyword>
<evidence type="ECO:0000256" key="2">
    <source>
        <dbReference type="ARBA" id="ARBA00009399"/>
    </source>
</evidence>
<protein>
    <submittedName>
        <fullName evidence="8">GtrA family protein</fullName>
    </submittedName>
</protein>
<feature type="transmembrane region" description="Helical" evidence="6">
    <location>
        <begin position="89"/>
        <end position="108"/>
    </location>
</feature>
<sequence length="150" mass="17762">MYRSLWLKLENFLDEEKRLFLGQVIRFGLTGGFTTFLNAAIYYVGAKWGHMAPLFSNFIGYLVAMIVGYLLHNYFSFRGHGCQDRHWQLFLRFCLASLLGLGLNSFWVGCMVNYLHLMKWTPLPFMVFVTPLVSFWLNRRWVFRPSKKRT</sequence>
<name>Q5NQ80_ZYMMO</name>
<dbReference type="GO" id="GO:0005886">
    <property type="term" value="C:plasma membrane"/>
    <property type="evidence" value="ECO:0007669"/>
    <property type="project" value="TreeGrafter"/>
</dbReference>
<dbReference type="HOGENOM" id="CLU_083873_6_5_5"/>
<dbReference type="AlphaFoldDB" id="Q5NQ80"/>
<dbReference type="Pfam" id="PF04138">
    <property type="entry name" value="GtrA_DPMS_TM"/>
    <property type="match status" value="1"/>
</dbReference>
<dbReference type="PANTHER" id="PTHR38459:SF1">
    <property type="entry name" value="PROPHAGE BACTOPRENOL-LINKED GLUCOSE TRANSLOCASE HOMOLOG"/>
    <property type="match status" value="1"/>
</dbReference>
<feature type="domain" description="GtrA/DPMS transmembrane" evidence="7">
    <location>
        <begin position="26"/>
        <end position="143"/>
    </location>
</feature>
<reference evidence="8 9" key="2">
    <citation type="journal article" date="2009" name="Nat. Biotechnol.">
        <title>Improved genome annotation for Zymomonas mobilis.</title>
        <authorList>
            <person name="Yang S."/>
            <person name="Pappas K.M."/>
            <person name="Hauser L.J."/>
            <person name="Land M.L."/>
            <person name="Chen G.L."/>
            <person name="Hurst G.B."/>
            <person name="Pan C."/>
            <person name="Kouvelis V.N."/>
            <person name="Typas M.A."/>
            <person name="Pelletier D.A."/>
            <person name="Klingeman D.M."/>
            <person name="Chang Y.J."/>
            <person name="Samatova N.F."/>
            <person name="Brown S.D."/>
        </authorList>
    </citation>
    <scope>NUCLEOTIDE SEQUENCE [LARGE SCALE GENOMIC DNA]</scope>
    <source>
        <strain evidence="9">ATCC 31821 / ZM4 / CP4</strain>
    </source>
</reference>
<evidence type="ECO:0000256" key="3">
    <source>
        <dbReference type="ARBA" id="ARBA00022692"/>
    </source>
</evidence>
<feature type="transmembrane region" description="Helical" evidence="6">
    <location>
        <begin position="20"/>
        <end position="46"/>
    </location>
</feature>
<keyword evidence="9" id="KW-1185">Reference proteome</keyword>
<dbReference type="PANTHER" id="PTHR38459">
    <property type="entry name" value="PROPHAGE BACTOPRENOL-LINKED GLUCOSE TRANSLOCASE HOMOLOG"/>
    <property type="match status" value="1"/>
</dbReference>
<dbReference type="RefSeq" id="WP_011240406.1">
    <property type="nucleotide sequence ID" value="NC_006526.2"/>
</dbReference>
<dbReference type="InterPro" id="IPR007267">
    <property type="entry name" value="GtrA_DPMS_TM"/>
</dbReference>
<comment type="similarity">
    <text evidence="2">Belongs to the GtrA family.</text>
</comment>
<dbReference type="STRING" id="264203.ZMO0501"/>
<feature type="transmembrane region" description="Helical" evidence="6">
    <location>
        <begin position="120"/>
        <end position="138"/>
    </location>
</feature>
<organism evidence="8 9">
    <name type="scientific">Zymomonas mobilis subsp. mobilis (strain ATCC 31821 / ZM4 / CP4)</name>
    <dbReference type="NCBI Taxonomy" id="264203"/>
    <lineage>
        <taxon>Bacteria</taxon>
        <taxon>Pseudomonadati</taxon>
        <taxon>Pseudomonadota</taxon>
        <taxon>Alphaproteobacteria</taxon>
        <taxon>Sphingomonadales</taxon>
        <taxon>Zymomonadaceae</taxon>
        <taxon>Zymomonas</taxon>
    </lineage>
</organism>
<accession>Q5NQ80</accession>
<evidence type="ECO:0000256" key="4">
    <source>
        <dbReference type="ARBA" id="ARBA00022989"/>
    </source>
</evidence>
<evidence type="ECO:0000256" key="1">
    <source>
        <dbReference type="ARBA" id="ARBA00004141"/>
    </source>
</evidence>
<evidence type="ECO:0000259" key="7">
    <source>
        <dbReference type="Pfam" id="PF04138"/>
    </source>
</evidence>
<dbReference type="Proteomes" id="UP000001173">
    <property type="component" value="Chromosome"/>
</dbReference>
<reference evidence="8 9" key="1">
    <citation type="journal article" date="2005" name="Nat. Biotechnol.">
        <title>The genome sequence of the ethanologenic bacterium Zymomonas mobilis ZM4.</title>
        <authorList>
            <person name="Seo J.S."/>
            <person name="Chong H."/>
            <person name="Park H.S."/>
            <person name="Yoon K.O."/>
            <person name="Jung C."/>
            <person name="Kim J.J."/>
            <person name="Hong J.H."/>
            <person name="Kim H."/>
            <person name="Kim J.H."/>
            <person name="Kil J.I."/>
            <person name="Park C.J."/>
            <person name="Oh H.M."/>
            <person name="Lee J.S."/>
            <person name="Jin S.J."/>
            <person name="Um H.W."/>
            <person name="Lee H.J."/>
            <person name="Oh S.J."/>
            <person name="Kim J.Y."/>
            <person name="Kang H.L."/>
            <person name="Lee S.Y."/>
            <person name="Lee K.J."/>
            <person name="Kang H.S."/>
        </authorList>
    </citation>
    <scope>NUCLEOTIDE SEQUENCE [LARGE SCALE GENOMIC DNA]</scope>
    <source>
        <strain evidence="9">ATCC 31821 / ZM4 / CP4</strain>
    </source>
</reference>
<gene>
    <name evidence="8" type="ordered locus">ZMO0501</name>
</gene>
<comment type="subcellular location">
    <subcellularLocation>
        <location evidence="1">Membrane</location>
        <topology evidence="1">Multi-pass membrane protein</topology>
    </subcellularLocation>
</comment>
<keyword evidence="4 6" id="KW-1133">Transmembrane helix</keyword>
<dbReference type="eggNOG" id="COG2246">
    <property type="taxonomic scope" value="Bacteria"/>
</dbReference>
<evidence type="ECO:0000313" key="9">
    <source>
        <dbReference type="Proteomes" id="UP000001173"/>
    </source>
</evidence>
<dbReference type="EMBL" id="AE008692">
    <property type="protein sequence ID" value="AAV89125.1"/>
    <property type="molecule type" value="Genomic_DNA"/>
</dbReference>
<evidence type="ECO:0000256" key="5">
    <source>
        <dbReference type="ARBA" id="ARBA00023136"/>
    </source>
</evidence>
<dbReference type="GO" id="GO:0000271">
    <property type="term" value="P:polysaccharide biosynthetic process"/>
    <property type="evidence" value="ECO:0007669"/>
    <property type="project" value="InterPro"/>
</dbReference>
<proteinExistence type="inferred from homology"/>
<evidence type="ECO:0000313" key="8">
    <source>
        <dbReference type="EMBL" id="AAV89125.1"/>
    </source>
</evidence>
<dbReference type="InterPro" id="IPR051401">
    <property type="entry name" value="GtrA_CellWall_Glycosyl"/>
</dbReference>
<evidence type="ECO:0000256" key="6">
    <source>
        <dbReference type="SAM" id="Phobius"/>
    </source>
</evidence>
<dbReference type="KEGG" id="zmo:ZMO0501"/>
<keyword evidence="5 6" id="KW-0472">Membrane</keyword>